<sequence length="242" mass="28246">MSYCKRVGMTRNNKSNIVKGQWTLEEDRLLINLVEQYGLRKWTDIAQKLPGRMGKQCRERWINHLRPDIKKDIWSEEEEKILMKAHEELGNKWVKIAKRLPGRTENSIKNHWYATKRREYSKRNYPSGSTLLQEYIKSLNLDKNPPKEYTRKSSTKASDSEYLLTNQSTISAQSQKANDSQCLLSSGDFEDDILDICFDDNLFQDGCSIDSLLDDMQIVEDTMLGVDVKKELDLIEFFYSGQ</sequence>
<protein>
    <submittedName>
        <fullName evidence="8">Transcription factor MYB98</fullName>
    </submittedName>
</protein>
<evidence type="ECO:0000256" key="3">
    <source>
        <dbReference type="ARBA" id="ARBA00023015"/>
    </source>
</evidence>
<dbReference type="EMBL" id="CM001221">
    <property type="protein sequence ID" value="KEH27914.1"/>
    <property type="molecule type" value="Genomic_DNA"/>
</dbReference>
<dbReference type="AlphaFoldDB" id="A0A072UDS4"/>
<dbReference type="GO" id="GO:0000978">
    <property type="term" value="F:RNA polymerase II cis-regulatory region sequence-specific DNA binding"/>
    <property type="evidence" value="ECO:0000318"/>
    <property type="project" value="GO_Central"/>
</dbReference>
<keyword evidence="2" id="KW-0677">Repeat</keyword>
<dbReference type="KEGG" id="mtr:25494705"/>
<dbReference type="Proteomes" id="UP000002051">
    <property type="component" value="Chromosome 5"/>
</dbReference>
<feature type="domain" description="Myb-like" evidence="6">
    <location>
        <begin position="14"/>
        <end position="65"/>
    </location>
</feature>
<dbReference type="InterPro" id="IPR009057">
    <property type="entry name" value="Homeodomain-like_sf"/>
</dbReference>
<dbReference type="InterPro" id="IPR001005">
    <property type="entry name" value="SANT/Myb"/>
</dbReference>
<keyword evidence="3" id="KW-0805">Transcription regulation</keyword>
<dbReference type="PROSITE" id="PS51294">
    <property type="entry name" value="HTH_MYB"/>
    <property type="match status" value="2"/>
</dbReference>
<feature type="domain" description="Myb-like" evidence="6">
    <location>
        <begin position="66"/>
        <end position="112"/>
    </location>
</feature>
<proteinExistence type="predicted"/>
<dbReference type="GO" id="GO:0006355">
    <property type="term" value="P:regulation of DNA-templated transcription"/>
    <property type="evidence" value="ECO:0000318"/>
    <property type="project" value="GO_Central"/>
</dbReference>
<dbReference type="EnsemblPlants" id="KEH27914">
    <property type="protein sequence ID" value="KEH27914"/>
    <property type="gene ID" value="MTR_5g049190"/>
</dbReference>
<evidence type="ECO:0000313" key="9">
    <source>
        <dbReference type="EnsemblPlants" id="KEH27914"/>
    </source>
</evidence>
<evidence type="ECO:0000313" key="8">
    <source>
        <dbReference type="EMBL" id="KEH27914.1"/>
    </source>
</evidence>
<dbReference type="Gene3D" id="1.10.10.60">
    <property type="entry name" value="Homeodomain-like"/>
    <property type="match status" value="2"/>
</dbReference>
<organism evidence="8 10">
    <name type="scientific">Medicago truncatula</name>
    <name type="common">Barrel medic</name>
    <name type="synonym">Medicago tribuloides</name>
    <dbReference type="NCBI Taxonomy" id="3880"/>
    <lineage>
        <taxon>Eukaryota</taxon>
        <taxon>Viridiplantae</taxon>
        <taxon>Streptophyta</taxon>
        <taxon>Embryophyta</taxon>
        <taxon>Tracheophyta</taxon>
        <taxon>Spermatophyta</taxon>
        <taxon>Magnoliopsida</taxon>
        <taxon>eudicotyledons</taxon>
        <taxon>Gunneridae</taxon>
        <taxon>Pentapetalae</taxon>
        <taxon>rosids</taxon>
        <taxon>fabids</taxon>
        <taxon>Fabales</taxon>
        <taxon>Fabaceae</taxon>
        <taxon>Papilionoideae</taxon>
        <taxon>50 kb inversion clade</taxon>
        <taxon>NPAAA clade</taxon>
        <taxon>Hologalegina</taxon>
        <taxon>IRL clade</taxon>
        <taxon>Trifolieae</taxon>
        <taxon>Medicago</taxon>
    </lineage>
</organism>
<evidence type="ECO:0000256" key="2">
    <source>
        <dbReference type="ARBA" id="ARBA00022737"/>
    </source>
</evidence>
<keyword evidence="4" id="KW-0238">DNA-binding</keyword>
<dbReference type="GO" id="GO:0000981">
    <property type="term" value="F:DNA-binding transcription factor activity, RNA polymerase II-specific"/>
    <property type="evidence" value="ECO:0000318"/>
    <property type="project" value="GO_Central"/>
</dbReference>
<dbReference type="InterPro" id="IPR017930">
    <property type="entry name" value="Myb_dom"/>
</dbReference>
<accession>A0A072UDS4</accession>
<dbReference type="SMR" id="A0A072UDS4"/>
<evidence type="ECO:0000259" key="7">
    <source>
        <dbReference type="PROSITE" id="PS51294"/>
    </source>
</evidence>
<dbReference type="InterPro" id="IPR050560">
    <property type="entry name" value="MYB_TF"/>
</dbReference>
<evidence type="ECO:0000313" key="10">
    <source>
        <dbReference type="Proteomes" id="UP000002051"/>
    </source>
</evidence>
<dbReference type="SMART" id="SM00717">
    <property type="entry name" value="SANT"/>
    <property type="match status" value="2"/>
</dbReference>
<dbReference type="PANTHER" id="PTHR45614">
    <property type="entry name" value="MYB PROTEIN-RELATED"/>
    <property type="match status" value="1"/>
</dbReference>
<evidence type="ECO:0000256" key="5">
    <source>
        <dbReference type="ARBA" id="ARBA00023242"/>
    </source>
</evidence>
<evidence type="ECO:0000256" key="1">
    <source>
        <dbReference type="ARBA" id="ARBA00004123"/>
    </source>
</evidence>
<reference evidence="8 10" key="1">
    <citation type="journal article" date="2011" name="Nature">
        <title>The Medicago genome provides insight into the evolution of rhizobial symbioses.</title>
        <authorList>
            <person name="Young N.D."/>
            <person name="Debelle F."/>
            <person name="Oldroyd G.E."/>
            <person name="Geurts R."/>
            <person name="Cannon S.B."/>
            <person name="Udvardi M.K."/>
            <person name="Benedito V.A."/>
            <person name="Mayer K.F."/>
            <person name="Gouzy J."/>
            <person name="Schoof H."/>
            <person name="Van de Peer Y."/>
            <person name="Proost S."/>
            <person name="Cook D.R."/>
            <person name="Meyers B.C."/>
            <person name="Spannagl M."/>
            <person name="Cheung F."/>
            <person name="De Mita S."/>
            <person name="Krishnakumar V."/>
            <person name="Gundlach H."/>
            <person name="Zhou S."/>
            <person name="Mudge J."/>
            <person name="Bharti A.K."/>
            <person name="Murray J.D."/>
            <person name="Naoumkina M.A."/>
            <person name="Rosen B."/>
            <person name="Silverstein K.A."/>
            <person name="Tang H."/>
            <person name="Rombauts S."/>
            <person name="Zhao P.X."/>
            <person name="Zhou P."/>
            <person name="Barbe V."/>
            <person name="Bardou P."/>
            <person name="Bechner M."/>
            <person name="Bellec A."/>
            <person name="Berger A."/>
            <person name="Berges H."/>
            <person name="Bidwell S."/>
            <person name="Bisseling T."/>
            <person name="Choisne N."/>
            <person name="Couloux A."/>
            <person name="Denny R."/>
            <person name="Deshpande S."/>
            <person name="Dai X."/>
            <person name="Doyle J.J."/>
            <person name="Dudez A.M."/>
            <person name="Farmer A.D."/>
            <person name="Fouteau S."/>
            <person name="Franken C."/>
            <person name="Gibelin C."/>
            <person name="Gish J."/>
            <person name="Goldstein S."/>
            <person name="Gonzalez A.J."/>
            <person name="Green P.J."/>
            <person name="Hallab A."/>
            <person name="Hartog M."/>
            <person name="Hua A."/>
            <person name="Humphray S.J."/>
            <person name="Jeong D.H."/>
            <person name="Jing Y."/>
            <person name="Jocker A."/>
            <person name="Kenton S.M."/>
            <person name="Kim D.J."/>
            <person name="Klee K."/>
            <person name="Lai H."/>
            <person name="Lang C."/>
            <person name="Lin S."/>
            <person name="Macmil S.L."/>
            <person name="Magdelenat G."/>
            <person name="Matthews L."/>
            <person name="McCorrison J."/>
            <person name="Monaghan E.L."/>
            <person name="Mun J.H."/>
            <person name="Najar F.Z."/>
            <person name="Nicholson C."/>
            <person name="Noirot C."/>
            <person name="O'Bleness M."/>
            <person name="Paule C.R."/>
            <person name="Poulain J."/>
            <person name="Prion F."/>
            <person name="Qin B."/>
            <person name="Qu C."/>
            <person name="Retzel E.F."/>
            <person name="Riddle C."/>
            <person name="Sallet E."/>
            <person name="Samain S."/>
            <person name="Samson N."/>
            <person name="Sanders I."/>
            <person name="Saurat O."/>
            <person name="Scarpelli C."/>
            <person name="Schiex T."/>
            <person name="Segurens B."/>
            <person name="Severin A.J."/>
            <person name="Sherrier D.J."/>
            <person name="Shi R."/>
            <person name="Sims S."/>
            <person name="Singer S.R."/>
            <person name="Sinharoy S."/>
            <person name="Sterck L."/>
            <person name="Viollet A."/>
            <person name="Wang B.B."/>
            <person name="Wang K."/>
            <person name="Wang M."/>
            <person name="Wang X."/>
            <person name="Warfsmann J."/>
            <person name="Weissenbach J."/>
            <person name="White D.D."/>
            <person name="White J.D."/>
            <person name="Wiley G.B."/>
            <person name="Wincker P."/>
            <person name="Xing Y."/>
            <person name="Yang L."/>
            <person name="Yao Z."/>
            <person name="Ying F."/>
            <person name="Zhai J."/>
            <person name="Zhou L."/>
            <person name="Zuber A."/>
            <person name="Denarie J."/>
            <person name="Dixon R.A."/>
            <person name="May G.D."/>
            <person name="Schwartz D.C."/>
            <person name="Rogers J."/>
            <person name="Quetier F."/>
            <person name="Town C.D."/>
            <person name="Roe B.A."/>
        </authorList>
    </citation>
    <scope>NUCLEOTIDE SEQUENCE [LARGE SCALE GENOMIC DNA]</scope>
    <source>
        <strain evidence="8">A17</strain>
        <strain evidence="9 10">cv. Jemalong A17</strain>
    </source>
</reference>
<keyword evidence="3" id="KW-0804">Transcription</keyword>
<dbReference type="HOGENOM" id="CLU_028567_9_1_1"/>
<dbReference type="Pfam" id="PF00249">
    <property type="entry name" value="Myb_DNA-binding"/>
    <property type="match status" value="2"/>
</dbReference>
<dbReference type="OrthoDB" id="2143914at2759"/>
<dbReference type="CDD" id="cd00167">
    <property type="entry name" value="SANT"/>
    <property type="match status" value="2"/>
</dbReference>
<evidence type="ECO:0000259" key="6">
    <source>
        <dbReference type="PROSITE" id="PS50090"/>
    </source>
</evidence>
<keyword evidence="10" id="KW-1185">Reference proteome</keyword>
<dbReference type="PROSITE" id="PS50090">
    <property type="entry name" value="MYB_LIKE"/>
    <property type="match status" value="2"/>
</dbReference>
<dbReference type="SUPFAM" id="SSF46689">
    <property type="entry name" value="Homeodomain-like"/>
    <property type="match status" value="1"/>
</dbReference>
<dbReference type="FunFam" id="1.10.10.60:FF:000010">
    <property type="entry name" value="Transcriptional activator Myb isoform A"/>
    <property type="match status" value="1"/>
</dbReference>
<gene>
    <name evidence="9" type="primary">25494705</name>
    <name evidence="8" type="ordered locus">MTR_5g049190</name>
</gene>
<feature type="domain" description="HTH myb-type" evidence="7">
    <location>
        <begin position="14"/>
        <end position="69"/>
    </location>
</feature>
<dbReference type="PANTHER" id="PTHR45614:SF285">
    <property type="entry name" value="TRANSCRIPTION FACTOR MYB98"/>
    <property type="match status" value="1"/>
</dbReference>
<dbReference type="GO" id="GO:0005634">
    <property type="term" value="C:nucleus"/>
    <property type="evidence" value="ECO:0000318"/>
    <property type="project" value="GO_Central"/>
</dbReference>
<keyword evidence="5" id="KW-0539">Nucleus</keyword>
<reference evidence="9" key="3">
    <citation type="submission" date="2015-04" db="UniProtKB">
        <authorList>
            <consortium name="EnsemblPlants"/>
        </authorList>
    </citation>
    <scope>IDENTIFICATION</scope>
    <source>
        <strain evidence="9">cv. Jemalong A17</strain>
    </source>
</reference>
<comment type="subcellular location">
    <subcellularLocation>
        <location evidence="1">Nucleus</location>
    </subcellularLocation>
</comment>
<name>A0A072UDS4_MEDTR</name>
<feature type="domain" description="HTH myb-type" evidence="7">
    <location>
        <begin position="70"/>
        <end position="120"/>
    </location>
</feature>
<reference evidence="8 10" key="2">
    <citation type="journal article" date="2014" name="BMC Genomics">
        <title>An improved genome release (version Mt4.0) for the model legume Medicago truncatula.</title>
        <authorList>
            <person name="Tang H."/>
            <person name="Krishnakumar V."/>
            <person name="Bidwell S."/>
            <person name="Rosen B."/>
            <person name="Chan A."/>
            <person name="Zhou S."/>
            <person name="Gentzbittel L."/>
            <person name="Childs K.L."/>
            <person name="Yandell M."/>
            <person name="Gundlach H."/>
            <person name="Mayer K.F."/>
            <person name="Schwartz D.C."/>
            <person name="Town C.D."/>
        </authorList>
    </citation>
    <scope>GENOME REANNOTATION</scope>
    <source>
        <strain evidence="8">A17</strain>
        <strain evidence="9 10">cv. Jemalong A17</strain>
    </source>
</reference>
<evidence type="ECO:0000256" key="4">
    <source>
        <dbReference type="ARBA" id="ARBA00023125"/>
    </source>
</evidence>